<evidence type="ECO:0000259" key="2">
    <source>
        <dbReference type="SMART" id="SM00507"/>
    </source>
</evidence>
<dbReference type="SMART" id="SM00507">
    <property type="entry name" value="HNHc"/>
    <property type="match status" value="1"/>
</dbReference>
<dbReference type="InterPro" id="IPR003615">
    <property type="entry name" value="HNH_nuc"/>
</dbReference>
<dbReference type="EMBL" id="JAUEMJ010000004">
    <property type="protein sequence ID" value="MDN3240960.1"/>
    <property type="molecule type" value="Genomic_DNA"/>
</dbReference>
<protein>
    <submittedName>
        <fullName evidence="4">DUF222 domain-containing protein</fullName>
    </submittedName>
</protein>
<accession>A0ABT7YW77</accession>
<evidence type="ECO:0000313" key="5">
    <source>
        <dbReference type="Proteomes" id="UP001171902"/>
    </source>
</evidence>
<comment type="caution">
    <text evidence="4">The sequence shown here is derived from an EMBL/GenBank/DDBJ whole genome shotgun (WGS) entry which is preliminary data.</text>
</comment>
<proteinExistence type="predicted"/>
<dbReference type="Pfam" id="PF02720">
    <property type="entry name" value="DUF222"/>
    <property type="match status" value="1"/>
</dbReference>
<sequence length="561" mass="61427">MIAYTSQGLHKECDGFSGIRDWIKESFSLNEACAGQIASIARLSPKFKHLTEAALAGAARIDAIAYAMRRIEREGLAVYSRVPYPAPVESPYGAVLCRTPEELIREYCIHSTRAELAEHLDRICAELFDQQSLLDELSQQSLAWLEVNQRPDGMWDIEGLLTDDTGKLISNALKTAVPPPRQEDKDADGLLPRVSGRNAEALHQMAAAYGTDPSAPKRHGHTATLNLTCDLATLRGEKTGRLPMLDGKPVSVAKARLLACEAGVIPSVFDYSTGEAIELGRAKRLPNTALRHKLELEQPTGCAWSGCRAPIAWTEAHHLEHWADGGLTAAENLVLLCRFHHGRIHTGKWDIEKTGPGRVSIRHKSTGCTDEEWEADLFKDLPNGHDSTEWSPTYRRELTDYAAWYAQKSMEAVIVKTRERFRKTEAAKETAPVAMREDPGDPPFLTCPQRATAEGSAGHGQRSPIPKGDRAPQHVQGRKGHLGCALAESAGRSDPQAAVRPGRERTSCRCQVEPGPGEGQGPDCNRGRCHPFAAARLHPHPVKPVGRNPAWPLPHPFVAAG</sequence>
<dbReference type="InterPro" id="IPR003870">
    <property type="entry name" value="DUF222"/>
</dbReference>
<feature type="region of interest" description="Disordered" evidence="1">
    <location>
        <begin position="426"/>
        <end position="521"/>
    </location>
</feature>
<reference evidence="4" key="1">
    <citation type="submission" date="2023-06" db="EMBL/GenBank/DDBJ databases">
        <title>Gycomyces niveus sp.nov., a novel actinomycete isolated from soil in Shouguang.</title>
        <authorList>
            <person name="Yang X."/>
            <person name="Zhao J."/>
        </authorList>
    </citation>
    <scope>NUCLEOTIDE SEQUENCE</scope>
    <source>
        <strain evidence="4">NEAU C2</strain>
    </source>
</reference>
<evidence type="ECO:0000256" key="1">
    <source>
        <dbReference type="SAM" id="MobiDB-lite"/>
    </source>
</evidence>
<evidence type="ECO:0000313" key="3">
    <source>
        <dbReference type="EMBL" id="MDN3240960.1"/>
    </source>
</evidence>
<dbReference type="Gene3D" id="1.10.30.50">
    <property type="match status" value="1"/>
</dbReference>
<organism evidence="4 5">
    <name type="scientific">Glycomyces tritici</name>
    <dbReference type="NCBI Taxonomy" id="2665176"/>
    <lineage>
        <taxon>Bacteria</taxon>
        <taxon>Bacillati</taxon>
        <taxon>Actinomycetota</taxon>
        <taxon>Actinomycetes</taxon>
        <taxon>Glycomycetales</taxon>
        <taxon>Glycomycetaceae</taxon>
        <taxon>Glycomyces</taxon>
    </lineage>
</organism>
<dbReference type="RefSeq" id="WP_289957884.1">
    <property type="nucleotide sequence ID" value="NZ_JAUEMJ010000004.1"/>
</dbReference>
<evidence type="ECO:0000313" key="4">
    <source>
        <dbReference type="EMBL" id="MDN3242837.1"/>
    </source>
</evidence>
<gene>
    <name evidence="3" type="ORF">QWI33_14605</name>
    <name evidence="4" type="ORF">QWI33_24140</name>
</gene>
<dbReference type="EMBL" id="JAUEMJ010000010">
    <property type="protein sequence ID" value="MDN3242837.1"/>
    <property type="molecule type" value="Genomic_DNA"/>
</dbReference>
<name>A0ABT7YW77_9ACTN</name>
<dbReference type="CDD" id="cd00085">
    <property type="entry name" value="HNHc"/>
    <property type="match status" value="1"/>
</dbReference>
<dbReference type="Proteomes" id="UP001171902">
    <property type="component" value="Unassembled WGS sequence"/>
</dbReference>
<keyword evidence="5" id="KW-1185">Reference proteome</keyword>
<feature type="domain" description="HNH nuclease" evidence="2">
    <location>
        <begin position="293"/>
        <end position="342"/>
    </location>
</feature>